<keyword evidence="3" id="KW-0732">Signal</keyword>
<dbReference type="GeneID" id="301460598"/>
<gene>
    <name evidence="5" type="ORF">HMPREF1222_00393</name>
</gene>
<dbReference type="GO" id="GO:0030313">
    <property type="term" value="C:cell envelope"/>
    <property type="evidence" value="ECO:0007669"/>
    <property type="project" value="UniProtKB-SubCell"/>
</dbReference>
<dbReference type="InterPro" id="IPR022038">
    <property type="entry name" value="Ig-like_bact"/>
</dbReference>
<feature type="domain" description="Ig-like" evidence="4">
    <location>
        <begin position="670"/>
        <end position="741"/>
    </location>
</feature>
<feature type="region of interest" description="Disordered" evidence="2">
    <location>
        <begin position="531"/>
        <end position="551"/>
    </location>
</feature>
<feature type="chain" id="PRO_5004511871" description="Ig-like domain-containing protein" evidence="3">
    <location>
        <begin position="38"/>
        <end position="902"/>
    </location>
</feature>
<evidence type="ECO:0000256" key="1">
    <source>
        <dbReference type="ARBA" id="ARBA00004196"/>
    </source>
</evidence>
<evidence type="ECO:0000256" key="3">
    <source>
        <dbReference type="SAM" id="SignalP"/>
    </source>
</evidence>
<dbReference type="Pfam" id="PF09479">
    <property type="entry name" value="Flg_new"/>
    <property type="match status" value="3"/>
</dbReference>
<evidence type="ECO:0000313" key="5">
    <source>
        <dbReference type="EMBL" id="EPF48129.1"/>
    </source>
</evidence>
<evidence type="ECO:0000259" key="4">
    <source>
        <dbReference type="Pfam" id="PF07523"/>
    </source>
</evidence>
<dbReference type="PATRIC" id="fig|1125702.3.peg.413"/>
<feature type="signal peptide" evidence="3">
    <location>
        <begin position="1"/>
        <end position="37"/>
    </location>
</feature>
<evidence type="ECO:0000256" key="2">
    <source>
        <dbReference type="SAM" id="MobiDB-lite"/>
    </source>
</evidence>
<comment type="caution">
    <text evidence="5">The sequence shown here is derived from an EMBL/GenBank/DDBJ whole genome shotgun (WGS) entry which is preliminary data.</text>
</comment>
<dbReference type="AlphaFoldDB" id="S3MGE9"/>
<dbReference type="Gene3D" id="2.60.40.3630">
    <property type="match status" value="1"/>
</dbReference>
<dbReference type="Proteomes" id="UP000014605">
    <property type="component" value="Unassembled WGS sequence"/>
</dbReference>
<dbReference type="InterPro" id="IPR013378">
    <property type="entry name" value="InlB-like_B-rpt"/>
</dbReference>
<dbReference type="Pfam" id="PF07523">
    <property type="entry name" value="Big_3"/>
    <property type="match status" value="1"/>
</dbReference>
<evidence type="ECO:0000313" key="6">
    <source>
        <dbReference type="Proteomes" id="UP000014605"/>
    </source>
</evidence>
<proteinExistence type="predicted"/>
<dbReference type="InterPro" id="IPR042229">
    <property type="entry name" value="Listeria/Bacterioides_rpt_sf"/>
</dbReference>
<organism evidence="5 6">
    <name type="scientific">Treponema vincentii F0403</name>
    <dbReference type="NCBI Taxonomy" id="1125702"/>
    <lineage>
        <taxon>Bacteria</taxon>
        <taxon>Pseudomonadati</taxon>
        <taxon>Spirochaetota</taxon>
        <taxon>Spirochaetia</taxon>
        <taxon>Spirochaetales</taxon>
        <taxon>Treponemataceae</taxon>
        <taxon>Treponema</taxon>
    </lineage>
</organism>
<protein>
    <recommendedName>
        <fullName evidence="4">Ig-like domain-containing protein</fullName>
    </recommendedName>
</protein>
<sequence>MTECTKSLQRVGLRRSIWRKCLLAGSVLLAMSLFFSCQPNVPSGGNSDKTYTVNHNFARVESGYDVEKEELSGPVDSETKAAAKQKDGFELDKTKHTDGKIAQATIKADGSTVVDIYYARKEVTLTFKLNSGKFGESTDDKTMKGKFGEPLIKPEEPKQDGYTFTGWEPKLQGTFPAADTTYTAKWAKGELPKYTVNHWQQNINSETGTVYDSAVYAAPNYTCKEAETKHGYEGEQTQAEAKTDYDGFELDKTKHPDGKITQVTINADGSAVVDIYYVRKEVTLTFKLDGGKFGESTDDKTVKGKYGETKVEGKELKDYITKPEKDGMQFAGWNTDKVETPASFPSKDTEYTAQWETPKEGSYKVIHWKQPLPGNQYKPEDKEEQSLNGTVGDYTKAEVKTTYTGFHLSKSQHPDGTIKQQKIETGGKTVINIYYDRDVFDVTFKLGNNHQDIKMSKPYETPMDESVVPQNIAPPEGKVFDKWEPGLPATITETKTYTVVWKNRPANTASYKVEHWKQKVNALTGKVYDKDDKTNGYEQKDPTETKNGSIGSSTAAVAKEYEGFETPTVTQEIIKADGSTVVKIYYVRKEVTLTFDPNGGKIGASTGVKEVKVRFGETIQETDVSTPEKDDADFDGWKPQVYPGTTKVLVTDATTYTAQWKTVKELEITTQPNKIAYNKGEQLDLAGLAFVVKYVEGGSKTLTHKWDAGKYTVSGFNPTTTGEQTITVTYKKAALTFKVTVQEQTLPSQTFAIGDIIDKDRTKYKIGDFKGPASGKTWKDYYVIIAVDGTKYVGVQYIPDNTGYIWTGDNIETAYKRLTEFGNRYLTKDEVKTILNNKNSVKQAIEKTGILDYEKYYLRNTQFTASTIVSSNNGTTFEDGDGMSVNPSGGQNVLPIAARTFE</sequence>
<accession>S3MGE9</accession>
<dbReference type="Gene3D" id="2.60.40.4270">
    <property type="entry name" value="Listeria-Bacteroides repeat domain"/>
    <property type="match status" value="3"/>
</dbReference>
<dbReference type="EMBL" id="ATFC01000001">
    <property type="protein sequence ID" value="EPF48129.1"/>
    <property type="molecule type" value="Genomic_DNA"/>
</dbReference>
<name>S3MGE9_9SPIR</name>
<feature type="compositionally biased region" description="Basic and acidic residues" evidence="2">
    <location>
        <begin position="531"/>
        <end position="544"/>
    </location>
</feature>
<dbReference type="HOGENOM" id="CLU_379437_0_0_12"/>
<reference evidence="5 6" key="1">
    <citation type="submission" date="2013-04" db="EMBL/GenBank/DDBJ databases">
        <title>The Genome Sequence of Treponema vincentii F0403.</title>
        <authorList>
            <consortium name="The Broad Institute Genomics Platform"/>
            <person name="Earl A."/>
            <person name="Ward D."/>
            <person name="Feldgarden M."/>
            <person name="Gevers D."/>
            <person name="Leonetti C."/>
            <person name="Izard J."/>
            <person name="Walker B."/>
            <person name="Young S."/>
            <person name="Zeng Q."/>
            <person name="Gargeya S."/>
            <person name="Fitzgerald M."/>
            <person name="Haas B."/>
            <person name="Abouelleil A."/>
            <person name="Allen A.W."/>
            <person name="Alvarado L."/>
            <person name="Arachchi H.M."/>
            <person name="Berlin A.M."/>
            <person name="Chapman S.B."/>
            <person name="Gainer-Dewar J."/>
            <person name="Goldberg J."/>
            <person name="Griggs A."/>
            <person name="Gujja S."/>
            <person name="Hansen M."/>
            <person name="Howarth C."/>
            <person name="Imamovic A."/>
            <person name="Ireland A."/>
            <person name="Larimer J."/>
            <person name="McCowan C."/>
            <person name="Murphy C."/>
            <person name="Pearson M."/>
            <person name="Poon T.W."/>
            <person name="Priest M."/>
            <person name="Roberts A."/>
            <person name="Saif S."/>
            <person name="Shea T."/>
            <person name="Sisk P."/>
            <person name="Sykes S."/>
            <person name="Wortman J."/>
            <person name="Nusbaum C."/>
            <person name="Birren B."/>
        </authorList>
    </citation>
    <scope>NUCLEOTIDE SEQUENCE [LARGE SCALE GENOMIC DNA]</scope>
    <source>
        <strain evidence="5 6">F0403</strain>
    </source>
</reference>
<dbReference type="RefSeq" id="WP_016517982.1">
    <property type="nucleotide sequence ID" value="NZ_KE332512.1"/>
</dbReference>
<keyword evidence="6" id="KW-1185">Reference proteome</keyword>
<comment type="subcellular location">
    <subcellularLocation>
        <location evidence="1">Cell envelope</location>
    </subcellularLocation>
</comment>